<evidence type="ECO:0000259" key="5">
    <source>
        <dbReference type="PROSITE" id="PS50106"/>
    </source>
</evidence>
<dbReference type="Pfam" id="PF13365">
    <property type="entry name" value="Trypsin_2"/>
    <property type="match status" value="1"/>
</dbReference>
<name>A0A3G8ZHV0_9ACTN</name>
<dbReference type="AlphaFoldDB" id="A0A3G8ZHV0"/>
<dbReference type="EMBL" id="CP034170">
    <property type="protein sequence ID" value="AZI56939.1"/>
    <property type="molecule type" value="Genomic_DNA"/>
</dbReference>
<dbReference type="GO" id="GO:0006508">
    <property type="term" value="P:proteolysis"/>
    <property type="evidence" value="ECO:0007669"/>
    <property type="project" value="UniProtKB-KW"/>
</dbReference>
<feature type="region of interest" description="Disordered" evidence="4">
    <location>
        <begin position="1"/>
        <end position="243"/>
    </location>
</feature>
<dbReference type="InterPro" id="IPR001478">
    <property type="entry name" value="PDZ"/>
</dbReference>
<evidence type="ECO:0000256" key="4">
    <source>
        <dbReference type="SAM" id="MobiDB-lite"/>
    </source>
</evidence>
<dbReference type="PRINTS" id="PR00834">
    <property type="entry name" value="PROTEASES2C"/>
</dbReference>
<dbReference type="RefSeq" id="WP_124797624.1">
    <property type="nucleotide sequence ID" value="NZ_CP034170.1"/>
</dbReference>
<dbReference type="InterPro" id="IPR051201">
    <property type="entry name" value="Chloro_Bact_Ser_Proteases"/>
</dbReference>
<evidence type="ECO:0000313" key="7">
    <source>
        <dbReference type="Proteomes" id="UP000268084"/>
    </source>
</evidence>
<dbReference type="GO" id="GO:0004252">
    <property type="term" value="F:serine-type endopeptidase activity"/>
    <property type="evidence" value="ECO:0007669"/>
    <property type="project" value="InterPro"/>
</dbReference>
<dbReference type="Gene3D" id="2.40.10.10">
    <property type="entry name" value="Trypsin-like serine proteases"/>
    <property type="match status" value="2"/>
</dbReference>
<dbReference type="InterPro" id="IPR009003">
    <property type="entry name" value="Peptidase_S1_PA"/>
</dbReference>
<protein>
    <submittedName>
        <fullName evidence="6">PDZ domain-containing protein</fullName>
    </submittedName>
</protein>
<dbReference type="SMART" id="SM00228">
    <property type="entry name" value="PDZ"/>
    <property type="match status" value="1"/>
</dbReference>
<feature type="compositionally biased region" description="Low complexity" evidence="4">
    <location>
        <begin position="517"/>
        <end position="531"/>
    </location>
</feature>
<dbReference type="KEGG" id="nak:EH165_00885"/>
<reference evidence="6 7" key="1">
    <citation type="submission" date="2018-11" db="EMBL/GenBank/DDBJ databases">
        <authorList>
            <person name="Da X."/>
        </authorList>
    </citation>
    <scope>NUCLEOTIDE SEQUENCE [LARGE SCALE GENOMIC DNA]</scope>
    <source>
        <strain evidence="6 7">S14-144</strain>
    </source>
</reference>
<dbReference type="SUPFAM" id="SSF50156">
    <property type="entry name" value="PDZ domain-like"/>
    <property type="match status" value="1"/>
</dbReference>
<dbReference type="Pfam" id="PF13180">
    <property type="entry name" value="PDZ_2"/>
    <property type="match status" value="1"/>
</dbReference>
<feature type="region of interest" description="Disordered" evidence="4">
    <location>
        <begin position="512"/>
        <end position="536"/>
    </location>
</feature>
<evidence type="ECO:0000256" key="2">
    <source>
        <dbReference type="ARBA" id="ARBA00022670"/>
    </source>
</evidence>
<evidence type="ECO:0000313" key="6">
    <source>
        <dbReference type="EMBL" id="AZI56939.1"/>
    </source>
</evidence>
<dbReference type="OrthoDB" id="9758917at2"/>
<dbReference type="PANTHER" id="PTHR43343">
    <property type="entry name" value="PEPTIDASE S12"/>
    <property type="match status" value="1"/>
</dbReference>
<keyword evidence="7" id="KW-1185">Reference proteome</keyword>
<evidence type="ECO:0000256" key="3">
    <source>
        <dbReference type="ARBA" id="ARBA00022801"/>
    </source>
</evidence>
<feature type="compositionally biased region" description="Low complexity" evidence="4">
    <location>
        <begin position="120"/>
        <end position="129"/>
    </location>
</feature>
<feature type="region of interest" description="Disordered" evidence="4">
    <location>
        <begin position="272"/>
        <end position="322"/>
    </location>
</feature>
<feature type="compositionally biased region" description="Polar residues" evidence="4">
    <location>
        <begin position="206"/>
        <end position="217"/>
    </location>
</feature>
<sequence length="705" mass="69665">MSENNFPPAQSDHTSSSSSTPSDRTFGAGESSAGQSSADEFRSPEHGSPEHGSPEHGSPVHGSPVHGSPVHGSPTPVFEPDHTEPHGPSAVAGNLGGLRLDQPDGAIPEIGDADAMVVYPTSPSPISSPAYPAQVRFDSQTGPIGQQFDPPVQGRPSYGAAYPTPSNPVESEQWAPAPGSTPGSATSAYGSHPSPGADAGYGPQGYNPQSRGSQGYQPSVRDGAAPSSYNPSPYDAPGNSGGYHPADRSAAGYYPAAYNTARHPATGYNTQTAYVRPQDGDPRITSGQRAVGAGSFPSSGSYSGQTSGPQHISAGTPQQPPVAGKKRLSAALVGAALIIAFGAGIGGGYLGAGMSGNNSAAPADTSLTQLSSAETASSTAPAGSVEQVAATVLPSVVSVIATSQTSGGEGSGVILTKDGYILTNNHVVAGATDLTVRFNGGTTGTATVVGTDPTSDLAVIKVADVTGLTPASLGTSGNLTVGEPVVAIGSPLGLSATVTTGIVSALNRPVRTAAESGGPQQQQQLPGQRGQSTAASSDTVLNAIQTDAAINPGNSGGPLVDMSGKIIGINSAIASLSTDSQSQSGFIGVGFAIPIDSATRVANEIIKTGSATHAVLGASVSDAAASKLVSTGAQISKLTAAGPAETAGLQVGDVITKVNGIPTESSDALVATIRSAAPGAKIDVTLLRGTATETITVTLGTSSAS</sequence>
<feature type="domain" description="PDZ" evidence="5">
    <location>
        <begin position="602"/>
        <end position="688"/>
    </location>
</feature>
<dbReference type="InterPro" id="IPR001940">
    <property type="entry name" value="Peptidase_S1C"/>
</dbReference>
<comment type="similarity">
    <text evidence="1">Belongs to the peptidase S1C family.</text>
</comment>
<organism evidence="6 7">
    <name type="scientific">Nakamurella antarctica</name>
    <dbReference type="NCBI Taxonomy" id="1902245"/>
    <lineage>
        <taxon>Bacteria</taxon>
        <taxon>Bacillati</taxon>
        <taxon>Actinomycetota</taxon>
        <taxon>Actinomycetes</taxon>
        <taxon>Nakamurellales</taxon>
        <taxon>Nakamurellaceae</taxon>
        <taxon>Nakamurella</taxon>
    </lineage>
</organism>
<reference evidence="6 7" key="2">
    <citation type="submission" date="2018-12" db="EMBL/GenBank/DDBJ databases">
        <title>Nakamurella antarcticus sp. nov., isolated from Antarctica South Shetland Islands soil.</title>
        <authorList>
            <person name="Peng F."/>
        </authorList>
    </citation>
    <scope>NUCLEOTIDE SEQUENCE [LARGE SCALE GENOMIC DNA]</scope>
    <source>
        <strain evidence="6 7">S14-144</strain>
    </source>
</reference>
<keyword evidence="2" id="KW-0645">Protease</keyword>
<gene>
    <name evidence="6" type="ORF">EH165_00885</name>
</gene>
<evidence type="ECO:0000256" key="1">
    <source>
        <dbReference type="ARBA" id="ARBA00010541"/>
    </source>
</evidence>
<dbReference type="InterPro" id="IPR043504">
    <property type="entry name" value="Peptidase_S1_PA_chymotrypsin"/>
</dbReference>
<proteinExistence type="inferred from homology"/>
<dbReference type="PANTHER" id="PTHR43343:SF3">
    <property type="entry name" value="PROTEASE DO-LIKE 8, CHLOROPLASTIC"/>
    <property type="match status" value="1"/>
</dbReference>
<feature type="compositionally biased region" description="Low complexity" evidence="4">
    <location>
        <begin position="11"/>
        <end position="38"/>
    </location>
</feature>
<dbReference type="Gene3D" id="2.30.42.10">
    <property type="match status" value="1"/>
</dbReference>
<accession>A0A3G8ZHV0</accession>
<feature type="compositionally biased region" description="Polar residues" evidence="4">
    <location>
        <begin position="296"/>
        <end position="317"/>
    </location>
</feature>
<dbReference type="PROSITE" id="PS50106">
    <property type="entry name" value="PDZ"/>
    <property type="match status" value="1"/>
</dbReference>
<dbReference type="Proteomes" id="UP000268084">
    <property type="component" value="Chromosome"/>
</dbReference>
<dbReference type="InterPro" id="IPR036034">
    <property type="entry name" value="PDZ_sf"/>
</dbReference>
<keyword evidence="3" id="KW-0378">Hydrolase</keyword>
<dbReference type="SUPFAM" id="SSF50494">
    <property type="entry name" value="Trypsin-like serine proteases"/>
    <property type="match status" value="1"/>
</dbReference>
<feature type="compositionally biased region" description="Basic and acidic residues" evidence="4">
    <location>
        <begin position="39"/>
        <end position="54"/>
    </location>
</feature>